<dbReference type="EMBL" id="JBDFQZ010000001">
    <property type="protein sequence ID" value="KAK9755967.1"/>
    <property type="molecule type" value="Genomic_DNA"/>
</dbReference>
<reference evidence="8" key="1">
    <citation type="submission" date="2024-03" db="EMBL/GenBank/DDBJ databases">
        <title>WGS assembly of Saponaria officinalis var. Norfolk2.</title>
        <authorList>
            <person name="Jenkins J."/>
            <person name="Shu S."/>
            <person name="Grimwood J."/>
            <person name="Barry K."/>
            <person name="Goodstein D."/>
            <person name="Schmutz J."/>
            <person name="Leebens-Mack J."/>
            <person name="Osbourn A."/>
        </authorList>
    </citation>
    <scope>NUCLEOTIDE SEQUENCE [LARGE SCALE GENOMIC DNA]</scope>
    <source>
        <strain evidence="8">JIC</strain>
    </source>
</reference>
<evidence type="ECO:0000256" key="1">
    <source>
        <dbReference type="ARBA" id="ARBA00004613"/>
    </source>
</evidence>
<feature type="signal peptide" evidence="7">
    <location>
        <begin position="1"/>
        <end position="18"/>
    </location>
</feature>
<evidence type="ECO:0000256" key="7">
    <source>
        <dbReference type="RuleBase" id="RU367102"/>
    </source>
</evidence>
<gene>
    <name evidence="8" type="ORF">RND81_01G063400</name>
</gene>
<keyword evidence="4 7" id="KW-0964">Secreted</keyword>
<keyword evidence="6" id="KW-1015">Disulfide bond</keyword>
<dbReference type="AlphaFoldDB" id="A0AAW1N921"/>
<evidence type="ECO:0000256" key="6">
    <source>
        <dbReference type="ARBA" id="ARBA00023157"/>
    </source>
</evidence>
<keyword evidence="9" id="KW-1185">Reference proteome</keyword>
<comment type="similarity">
    <text evidence="2 7">Belongs to the plant cysteine rich small secretory peptide family. Epidermal patterning factor subfamily.</text>
</comment>
<evidence type="ECO:0000256" key="5">
    <source>
        <dbReference type="ARBA" id="ARBA00022729"/>
    </source>
</evidence>
<comment type="caution">
    <text evidence="8">The sequence shown here is derived from an EMBL/GenBank/DDBJ whole genome shotgun (WGS) entry which is preliminary data.</text>
</comment>
<dbReference type="Proteomes" id="UP001443914">
    <property type="component" value="Unassembled WGS sequence"/>
</dbReference>
<accession>A0AAW1N921</accession>
<dbReference type="Pfam" id="PF17181">
    <property type="entry name" value="EPF"/>
    <property type="match status" value="1"/>
</dbReference>
<evidence type="ECO:0000256" key="4">
    <source>
        <dbReference type="ARBA" id="ARBA00022525"/>
    </source>
</evidence>
<feature type="chain" id="PRO_5043105750" description="Epidermal patterning factor-like protein" evidence="7">
    <location>
        <begin position="19"/>
        <end position="119"/>
    </location>
</feature>
<dbReference type="InterPro" id="IPR039455">
    <property type="entry name" value="EPFL"/>
</dbReference>
<comment type="subcellular location">
    <subcellularLocation>
        <location evidence="1 7">Secreted</location>
    </subcellularLocation>
</comment>
<name>A0AAW1N921_SAPOF</name>
<keyword evidence="3 7" id="KW-0217">Developmental protein</keyword>
<evidence type="ECO:0000313" key="8">
    <source>
        <dbReference type="EMBL" id="KAK9755967.1"/>
    </source>
</evidence>
<evidence type="ECO:0000313" key="9">
    <source>
        <dbReference type="Proteomes" id="UP001443914"/>
    </source>
</evidence>
<dbReference type="PANTHER" id="PTHR33109">
    <property type="entry name" value="EPIDERMAL PATTERNING FACTOR-LIKE PROTEIN 4"/>
    <property type="match status" value="1"/>
</dbReference>
<evidence type="ECO:0000256" key="3">
    <source>
        <dbReference type="ARBA" id="ARBA00022473"/>
    </source>
</evidence>
<dbReference type="PANTHER" id="PTHR33109:SF3">
    <property type="entry name" value="EPIDERMAL PATTERNING FACTOR-LIKE PROTEIN"/>
    <property type="match status" value="1"/>
</dbReference>
<proteinExistence type="inferred from homology"/>
<dbReference type="GO" id="GO:0010052">
    <property type="term" value="P:guard cell differentiation"/>
    <property type="evidence" value="ECO:0007669"/>
    <property type="project" value="UniProtKB-UniRule"/>
</dbReference>
<protein>
    <recommendedName>
        <fullName evidence="7">Epidermal patterning factor-like protein</fullName>
    </recommendedName>
</protein>
<organism evidence="8 9">
    <name type="scientific">Saponaria officinalis</name>
    <name type="common">Common soapwort</name>
    <name type="synonym">Lychnis saponaria</name>
    <dbReference type="NCBI Taxonomy" id="3572"/>
    <lineage>
        <taxon>Eukaryota</taxon>
        <taxon>Viridiplantae</taxon>
        <taxon>Streptophyta</taxon>
        <taxon>Embryophyta</taxon>
        <taxon>Tracheophyta</taxon>
        <taxon>Spermatophyta</taxon>
        <taxon>Magnoliopsida</taxon>
        <taxon>eudicotyledons</taxon>
        <taxon>Gunneridae</taxon>
        <taxon>Pentapetalae</taxon>
        <taxon>Caryophyllales</taxon>
        <taxon>Caryophyllaceae</taxon>
        <taxon>Caryophylleae</taxon>
        <taxon>Saponaria</taxon>
    </lineage>
</organism>
<evidence type="ECO:0000256" key="2">
    <source>
        <dbReference type="ARBA" id="ARBA00008127"/>
    </source>
</evidence>
<keyword evidence="5 7" id="KW-0732">Signal</keyword>
<dbReference type="GO" id="GO:0005576">
    <property type="term" value="C:extracellular region"/>
    <property type="evidence" value="ECO:0007669"/>
    <property type="project" value="UniProtKB-SubCell"/>
</dbReference>
<comment type="function">
    <text evidence="7">Controls stomatal patterning.</text>
</comment>
<sequence>MKMRYLFCLALLLLHIMAWFPATCRLLPPIHHTSHHLGTTVSTKSVEASYSSKQVTEGGSYKGMNQVGSKPPNCEHKCDGCNPCIAIQSPTITEHFGIQFANYEPESWKCKCGPSVYSP</sequence>